<dbReference type="PANTHER" id="PTHR35176:SF6">
    <property type="entry name" value="HEME OXYGENASE HI_0854-RELATED"/>
    <property type="match status" value="1"/>
</dbReference>
<dbReference type="InterPro" id="IPR052019">
    <property type="entry name" value="F420H2_bilvrd_red/Heme_oxyg"/>
</dbReference>
<evidence type="ECO:0000313" key="2">
    <source>
        <dbReference type="EMBL" id="TWS19589.1"/>
    </source>
</evidence>
<dbReference type="GO" id="GO:0016627">
    <property type="term" value="F:oxidoreductase activity, acting on the CH-CH group of donors"/>
    <property type="evidence" value="ECO:0007669"/>
    <property type="project" value="TreeGrafter"/>
</dbReference>
<reference evidence="2 3" key="1">
    <citation type="submission" date="2019-06" db="EMBL/GenBank/DDBJ databases">
        <title>Tsukamurella conjunctivitidis sp. nov., Tsukamurella assacharolytica sp. nov. and Tsukamurella sputae sp. nov. isolated from patients with conjunctivitis, bacteraemia (lymphoma) and respiratory infection (sputum) in Hong Kong.</title>
        <authorList>
            <person name="Teng J.L.L."/>
            <person name="Lee H.H."/>
            <person name="Fong J.Y.H."/>
            <person name="Fok K.M.N."/>
            <person name="Lau S.K.P."/>
            <person name="Woo P.C.Y."/>
        </authorList>
    </citation>
    <scope>NUCLEOTIDE SEQUENCE [LARGE SCALE GENOMIC DNA]</scope>
    <source>
        <strain evidence="2 3">HKU71</strain>
    </source>
</reference>
<dbReference type="GO" id="GO:0005829">
    <property type="term" value="C:cytosol"/>
    <property type="evidence" value="ECO:0007669"/>
    <property type="project" value="TreeGrafter"/>
</dbReference>
<dbReference type="AlphaFoldDB" id="A0A5C5R8Y8"/>
<evidence type="ECO:0000313" key="3">
    <source>
        <dbReference type="Proteomes" id="UP000317291"/>
    </source>
</evidence>
<dbReference type="OrthoDB" id="5242787at2"/>
<gene>
    <name evidence="2" type="ORF">FK529_10410</name>
</gene>
<keyword evidence="1" id="KW-0560">Oxidoreductase</keyword>
<organism evidence="2 3">
    <name type="scientific">Tsukamurella asaccharolytica</name>
    <dbReference type="NCBI Taxonomy" id="2592067"/>
    <lineage>
        <taxon>Bacteria</taxon>
        <taxon>Bacillati</taxon>
        <taxon>Actinomycetota</taxon>
        <taxon>Actinomycetes</taxon>
        <taxon>Mycobacteriales</taxon>
        <taxon>Tsukamurellaceae</taxon>
        <taxon>Tsukamurella</taxon>
    </lineage>
</organism>
<dbReference type="PANTHER" id="PTHR35176">
    <property type="entry name" value="HEME OXYGENASE HI_0854-RELATED"/>
    <property type="match status" value="1"/>
</dbReference>
<dbReference type="GO" id="GO:0070967">
    <property type="term" value="F:coenzyme F420 binding"/>
    <property type="evidence" value="ECO:0007669"/>
    <property type="project" value="TreeGrafter"/>
</dbReference>
<accession>A0A5C5R8Y8</accession>
<dbReference type="InterPro" id="IPR012349">
    <property type="entry name" value="Split_barrel_FMN-bd"/>
</dbReference>
<dbReference type="Proteomes" id="UP000317291">
    <property type="component" value="Unassembled WGS sequence"/>
</dbReference>
<dbReference type="Gene3D" id="2.30.110.10">
    <property type="entry name" value="Electron Transport, Fmn-binding Protein, Chain A"/>
    <property type="match status" value="1"/>
</dbReference>
<dbReference type="SUPFAM" id="SSF50475">
    <property type="entry name" value="FMN-binding split barrel"/>
    <property type="match status" value="1"/>
</dbReference>
<keyword evidence="3" id="KW-1185">Reference proteome</keyword>
<evidence type="ECO:0000256" key="1">
    <source>
        <dbReference type="ARBA" id="ARBA00023002"/>
    </source>
</evidence>
<protein>
    <submittedName>
        <fullName evidence="2">Uncharacterized protein</fullName>
    </submittedName>
</protein>
<sequence>MPEMTDADADAFLRDLHLGVLAVERSANPPLAVPIWYDVDDSGNVIVWTHGGSLKAKLVSRAGRASLTVQRETVPYAYVSVEGHTTVAPADDATARRIARRYLGESGGDEFLDSNPTEGNVIITIHRDKVRSLTYDE</sequence>
<comment type="caution">
    <text evidence="2">The sequence shown here is derived from an EMBL/GenBank/DDBJ whole genome shotgun (WGS) entry which is preliminary data.</text>
</comment>
<name>A0A5C5R8Y8_9ACTN</name>
<proteinExistence type="predicted"/>
<dbReference type="EMBL" id="VIGW01000004">
    <property type="protein sequence ID" value="TWS19589.1"/>
    <property type="molecule type" value="Genomic_DNA"/>
</dbReference>